<keyword evidence="3 7" id="KW-1134">Transmembrane beta strand</keyword>
<evidence type="ECO:0000313" key="11">
    <source>
        <dbReference type="Proteomes" id="UP000254867"/>
    </source>
</evidence>
<dbReference type="GO" id="GO:0009279">
    <property type="term" value="C:cell outer membrane"/>
    <property type="evidence" value="ECO:0007669"/>
    <property type="project" value="UniProtKB-SubCell"/>
</dbReference>
<dbReference type="Gene3D" id="2.40.170.20">
    <property type="entry name" value="TonB-dependent receptor, beta-barrel domain"/>
    <property type="match status" value="1"/>
</dbReference>
<evidence type="ECO:0000313" key="10">
    <source>
        <dbReference type="EMBL" id="STO64587.1"/>
    </source>
</evidence>
<dbReference type="SUPFAM" id="SSF56935">
    <property type="entry name" value="Porins"/>
    <property type="match status" value="1"/>
</dbReference>
<evidence type="ECO:0000256" key="8">
    <source>
        <dbReference type="SAM" id="SignalP"/>
    </source>
</evidence>
<dbReference type="InterPro" id="IPR037066">
    <property type="entry name" value="Plug_dom_sf"/>
</dbReference>
<keyword evidence="4 7" id="KW-0812">Transmembrane</keyword>
<dbReference type="AlphaFoldDB" id="A0A377I3N7"/>
<evidence type="ECO:0000256" key="4">
    <source>
        <dbReference type="ARBA" id="ARBA00022692"/>
    </source>
</evidence>
<organism evidence="10 11">
    <name type="scientific">Haemophilus parahaemolyticus</name>
    <dbReference type="NCBI Taxonomy" id="735"/>
    <lineage>
        <taxon>Bacteria</taxon>
        <taxon>Pseudomonadati</taxon>
        <taxon>Pseudomonadota</taxon>
        <taxon>Gammaproteobacteria</taxon>
        <taxon>Pasteurellales</taxon>
        <taxon>Pasteurellaceae</taxon>
        <taxon>Haemophilus</taxon>
    </lineage>
</organism>
<evidence type="ECO:0000256" key="3">
    <source>
        <dbReference type="ARBA" id="ARBA00022452"/>
    </source>
</evidence>
<keyword evidence="5 7" id="KW-0472">Membrane</keyword>
<sequence length="715" mass="79066">MKFKHSLVYTSLFMLPVAAMAENAAELEQVNVVSQLEKVKAAGDKHKEIVNLSLLGRQTAFTSPIAVVNYDEKAFEDKAPRNVVDAIAKTDASVVNFGGETNTLSGVYVRNLQLDMRQVSVNGLAGLYSTYNSPTAGVAAAQLIKGASTATTGMDPEGSAGASMNIETKRATDEDINKIGFGWYSNNRLQETFDFGRRFGANKEWGVRVSGKYRDGDTARKDYDELAKEVAIGADYNGDKLRVGVDYMINKRDTNGGRARLQDMQNLAFTVPSAPNGKTNLNPHWIGQTTQDETIMGTFEYDLPFNMMVSGGLGHMESRYDGAFGQITNIQQNGKFNVTGIRGMDFRSRTTSGNLKLQGEIETGSVLQNWNIAYDSVVRQRDHDNSSATNGRVTGGSIYSPTFGRLTPTTFNLSPVKQNTDSKLTARSLALADTLGFIDNTVRLTLGGRFQWIKQLDKTTAKEVKADRFSPMVTLAYVANPNTVFYSNYLEDLEPGNVDQDTGEMNNPRVSKQIEVGVRKNWNDAFTTTLSAYEIRRPGIIRGRTGTALASLAGKEQGKERNRGIEFNAYASLFDNTLRPSIGLTYNQAKVFDFPTYADTIVSGVQVTSPRWIAKSAVEWNTPFVPNLTLNAALQYYGASYQDSAANYKLPSYTTVDLGAKYVVKVSEKQTLTLRGGVENLFNKHYWQVQRGMYDRSFAVLGMPRTYWANMEYSF</sequence>
<dbReference type="InterPro" id="IPR012910">
    <property type="entry name" value="Plug_dom"/>
</dbReference>
<evidence type="ECO:0000256" key="6">
    <source>
        <dbReference type="ARBA" id="ARBA00023237"/>
    </source>
</evidence>
<name>A0A377I3N7_HAEPH</name>
<evidence type="ECO:0000256" key="2">
    <source>
        <dbReference type="ARBA" id="ARBA00022448"/>
    </source>
</evidence>
<dbReference type="PROSITE" id="PS52016">
    <property type="entry name" value="TONB_DEPENDENT_REC_3"/>
    <property type="match status" value="1"/>
</dbReference>
<dbReference type="EMBL" id="UGHH01000002">
    <property type="protein sequence ID" value="STO64587.1"/>
    <property type="molecule type" value="Genomic_DNA"/>
</dbReference>
<keyword evidence="10" id="KW-0675">Receptor</keyword>
<feature type="chain" id="PRO_5017011360" evidence="8">
    <location>
        <begin position="22"/>
        <end position="715"/>
    </location>
</feature>
<evidence type="ECO:0000256" key="5">
    <source>
        <dbReference type="ARBA" id="ARBA00023136"/>
    </source>
</evidence>
<feature type="signal peptide" evidence="8">
    <location>
        <begin position="1"/>
        <end position="21"/>
    </location>
</feature>
<dbReference type="Gene3D" id="2.170.130.10">
    <property type="entry name" value="TonB-dependent receptor, plug domain"/>
    <property type="match status" value="1"/>
</dbReference>
<comment type="similarity">
    <text evidence="7">Belongs to the TonB-dependent receptor family.</text>
</comment>
<evidence type="ECO:0000256" key="1">
    <source>
        <dbReference type="ARBA" id="ARBA00004571"/>
    </source>
</evidence>
<evidence type="ECO:0000259" key="9">
    <source>
        <dbReference type="Pfam" id="PF07715"/>
    </source>
</evidence>
<accession>A0A377I3N7</accession>
<protein>
    <submittedName>
        <fullName evidence="10">Putative ferric siderophore receptor</fullName>
    </submittedName>
</protein>
<comment type="subcellular location">
    <subcellularLocation>
        <location evidence="1 7">Cell outer membrane</location>
        <topology evidence="1 7">Multi-pass membrane protein</topology>
    </subcellularLocation>
</comment>
<keyword evidence="8" id="KW-0732">Signal</keyword>
<proteinExistence type="inferred from homology"/>
<keyword evidence="2 7" id="KW-0813">Transport</keyword>
<reference evidence="10 11" key="1">
    <citation type="submission" date="2018-06" db="EMBL/GenBank/DDBJ databases">
        <authorList>
            <consortium name="Pathogen Informatics"/>
            <person name="Doyle S."/>
        </authorList>
    </citation>
    <scope>NUCLEOTIDE SEQUENCE [LARGE SCALE GENOMIC DNA]</scope>
    <source>
        <strain evidence="10 11">NCTC10794</strain>
    </source>
</reference>
<dbReference type="InterPro" id="IPR036942">
    <property type="entry name" value="Beta-barrel_TonB_sf"/>
</dbReference>
<gene>
    <name evidence="10" type="primary">fcuA</name>
    <name evidence="10" type="ORF">NCTC10794_01658</name>
</gene>
<keyword evidence="6 7" id="KW-0998">Cell outer membrane</keyword>
<dbReference type="InterPro" id="IPR039426">
    <property type="entry name" value="TonB-dep_rcpt-like"/>
</dbReference>
<dbReference type="Pfam" id="PF07715">
    <property type="entry name" value="Plug"/>
    <property type="match status" value="1"/>
</dbReference>
<evidence type="ECO:0000256" key="7">
    <source>
        <dbReference type="PROSITE-ProRule" id="PRU01360"/>
    </source>
</evidence>
<dbReference type="Proteomes" id="UP000254867">
    <property type="component" value="Unassembled WGS sequence"/>
</dbReference>
<feature type="domain" description="TonB-dependent receptor plug" evidence="9">
    <location>
        <begin position="62"/>
        <end position="155"/>
    </location>
</feature>
<dbReference type="RefSeq" id="WP_119222955.1">
    <property type="nucleotide sequence ID" value="NZ_UGHH01000002.1"/>
</dbReference>
<dbReference type="CDD" id="cd01347">
    <property type="entry name" value="ligand_gated_channel"/>
    <property type="match status" value="1"/>
</dbReference>